<proteinExistence type="predicted"/>
<evidence type="ECO:0000259" key="3">
    <source>
        <dbReference type="PROSITE" id="PS51102"/>
    </source>
</evidence>
<evidence type="ECO:0000313" key="4">
    <source>
        <dbReference type="EMBL" id="MEO1768464.1"/>
    </source>
</evidence>
<feature type="transmembrane region" description="Helical" evidence="2">
    <location>
        <begin position="311"/>
        <end position="332"/>
    </location>
</feature>
<organism evidence="4 5">
    <name type="scientific">Candidatus Enterococcus ferrettii</name>
    <dbReference type="NCBI Taxonomy" id="2815324"/>
    <lineage>
        <taxon>Bacteria</taxon>
        <taxon>Bacillati</taxon>
        <taxon>Bacillota</taxon>
        <taxon>Bacilli</taxon>
        <taxon>Lactobacillales</taxon>
        <taxon>Enterococcaceae</taxon>
        <taxon>Enterococcus</taxon>
    </lineage>
</organism>
<reference evidence="4 5" key="2">
    <citation type="submission" date="2024-02" db="EMBL/GenBank/DDBJ databases">
        <title>The Genome Sequence of Enterococcus sp. DIV0159.</title>
        <authorList>
            <person name="Earl A."/>
            <person name="Manson A."/>
            <person name="Gilmore M."/>
            <person name="Sanders J."/>
            <person name="Shea T."/>
            <person name="Howe W."/>
            <person name="Livny J."/>
            <person name="Cuomo C."/>
            <person name="Neafsey D."/>
            <person name="Birren B."/>
        </authorList>
    </citation>
    <scope>NUCLEOTIDE SEQUENCE [LARGE SCALE GENOMIC DNA]</scope>
    <source>
        <strain evidence="4 5">665A</strain>
    </source>
</reference>
<feature type="transmembrane region" description="Helical" evidence="2">
    <location>
        <begin position="192"/>
        <end position="210"/>
    </location>
</feature>
<dbReference type="PROSITE" id="PS51102">
    <property type="entry name" value="PTS_EIIB_TYPE_5"/>
    <property type="match status" value="1"/>
</dbReference>
<dbReference type="RefSeq" id="WP_207702820.1">
    <property type="nucleotide sequence ID" value="NZ_JAFREL020000001.1"/>
</dbReference>
<keyword evidence="5" id="KW-1185">Reference proteome</keyword>
<name>A0ABV0EIK4_9ENTE</name>
<dbReference type="EMBL" id="JAFREL020000001">
    <property type="protein sequence ID" value="MEO1768464.1"/>
    <property type="molecule type" value="Genomic_DNA"/>
</dbReference>
<keyword evidence="2" id="KW-1133">Transmembrane helix</keyword>
<protein>
    <submittedName>
        <fullName evidence="4">PTS system, glucitol/sorbitol-specific IIB component</fullName>
    </submittedName>
</protein>
<reference evidence="4 5" key="1">
    <citation type="submission" date="2021-03" db="EMBL/GenBank/DDBJ databases">
        <authorList>
            <person name="Gilmore M.S."/>
            <person name="Schwartzman J."/>
            <person name="Van Tyne D."/>
            <person name="Martin M."/>
            <person name="Earl A.M."/>
            <person name="Manson A.L."/>
            <person name="Straub T."/>
            <person name="Salamzade R."/>
            <person name="Saavedra J."/>
            <person name="Lebreton F."/>
            <person name="Prichula J."/>
            <person name="Schaufler K."/>
            <person name="Gaca A."/>
            <person name="Sgardioli B."/>
            <person name="Wagenaar J."/>
            <person name="Strong T."/>
        </authorList>
    </citation>
    <scope>NUCLEOTIDE SEQUENCE [LARGE SCALE GENOMIC DNA]</scope>
    <source>
        <strain evidence="4 5">665A</strain>
    </source>
</reference>
<comment type="caution">
    <text evidence="4">The sequence shown here is derived from an EMBL/GenBank/DDBJ whole genome shotgun (WGS) entry which is preliminary data.</text>
</comment>
<feature type="domain" description="PTS EIIB type-5" evidence="3">
    <location>
        <begin position="1"/>
        <end position="193"/>
    </location>
</feature>
<dbReference type="InterPro" id="IPR004702">
    <property type="entry name" value="PTS_sorb_EIIBC"/>
</dbReference>
<evidence type="ECO:0000313" key="5">
    <source>
        <dbReference type="Proteomes" id="UP000664357"/>
    </source>
</evidence>
<dbReference type="Pfam" id="PF03612">
    <property type="entry name" value="EIIBC-GUT_N"/>
    <property type="match status" value="1"/>
</dbReference>
<dbReference type="Pfam" id="PF07663">
    <property type="entry name" value="EIIBC-GUT_C"/>
    <property type="match status" value="1"/>
</dbReference>
<sequence>MGKVVRITKGNNGWGTFLEVTPTPEKKYVVSITGGGIHPVAQRIADLLEVPARDGFKEKIAPEEMIIAVVDCGGTLRCGVYPKMGVKTIDLHPISPSGPLAKFINESNFISGITEENIVLLAEGAGAAPELSQTVSEEPPAAVPVVETTKTEAPKSKSPMDFITNLGKAIGKIVNIFYQGGRESIDIVLKNILPFMTFISIMVGIINYTGIGNILATAVKPLAGNLAGLIILSIICALPILSPILGPGAVIAQVVGVLIGVEIGKGTIPASYALPALFAINSQVGCDFAPVALTLAEADELTVEAGVPAMLFSRLITGPIAVVVGWLLSFGLY</sequence>
<feature type="transmembrane region" description="Helical" evidence="2">
    <location>
        <begin position="222"/>
        <end position="241"/>
    </location>
</feature>
<dbReference type="PANTHER" id="PTHR39427">
    <property type="match status" value="1"/>
</dbReference>
<evidence type="ECO:0000256" key="2">
    <source>
        <dbReference type="SAM" id="Phobius"/>
    </source>
</evidence>
<gene>
    <name evidence="4" type="ORF">JZO67_000375</name>
</gene>
<keyword evidence="2" id="KW-0472">Membrane</keyword>
<dbReference type="InterPro" id="IPR011618">
    <property type="entry name" value="PTS_EIIBC_GUT_N"/>
</dbReference>
<evidence type="ECO:0000256" key="1">
    <source>
        <dbReference type="PROSITE-ProRule" id="PRU00425"/>
    </source>
</evidence>
<dbReference type="Proteomes" id="UP000664357">
    <property type="component" value="Unassembled WGS sequence"/>
</dbReference>
<feature type="modified residue" description="Phosphocysteine; by EIIA" evidence="1">
    <location>
        <position position="72"/>
    </location>
</feature>
<dbReference type="InterPro" id="IPR011638">
    <property type="entry name" value="PTS_EIIBC_GUT_C"/>
</dbReference>
<accession>A0ABV0EIK4</accession>
<dbReference type="PANTHER" id="PTHR39427:SF1">
    <property type="entry name" value="PTS SYSTEM GLUCITOL_SORBITOL-SPECIFIC EIIB COMPONENT"/>
    <property type="match status" value="1"/>
</dbReference>
<keyword evidence="2" id="KW-0812">Transmembrane</keyword>